<proteinExistence type="predicted"/>
<keyword evidence="2" id="KW-1185">Reference proteome</keyword>
<dbReference type="Proteomes" id="UP001231649">
    <property type="component" value="Chromosome 14"/>
</dbReference>
<evidence type="ECO:0000313" key="1">
    <source>
        <dbReference type="EMBL" id="KAJ8723200.1"/>
    </source>
</evidence>
<gene>
    <name evidence="1" type="ORF">PYW08_003112</name>
</gene>
<name>A0ACC2QQF6_9NEOP</name>
<protein>
    <submittedName>
        <fullName evidence="1">Uncharacterized protein</fullName>
    </submittedName>
</protein>
<sequence length="134" mass="15026">MSITIVLDHPLTQTYMVHSALLVVKLLALSPVATITLVSHGWFPDVDTVRRAYLTELKNLAPFWIVGALYVTTQPDTNIGISLFRLFTAARMILILGYATKPISPVITNFALALSYVITCYMSMYVVYHYRNAI</sequence>
<comment type="caution">
    <text evidence="1">The sequence shown here is derived from an EMBL/GenBank/DDBJ whole genome shotgun (WGS) entry which is preliminary data.</text>
</comment>
<organism evidence="1 2">
    <name type="scientific">Mythimna loreyi</name>
    <dbReference type="NCBI Taxonomy" id="667449"/>
    <lineage>
        <taxon>Eukaryota</taxon>
        <taxon>Metazoa</taxon>
        <taxon>Ecdysozoa</taxon>
        <taxon>Arthropoda</taxon>
        <taxon>Hexapoda</taxon>
        <taxon>Insecta</taxon>
        <taxon>Pterygota</taxon>
        <taxon>Neoptera</taxon>
        <taxon>Endopterygota</taxon>
        <taxon>Lepidoptera</taxon>
        <taxon>Glossata</taxon>
        <taxon>Ditrysia</taxon>
        <taxon>Noctuoidea</taxon>
        <taxon>Noctuidae</taxon>
        <taxon>Noctuinae</taxon>
        <taxon>Hadenini</taxon>
        <taxon>Mythimna</taxon>
    </lineage>
</organism>
<evidence type="ECO:0000313" key="2">
    <source>
        <dbReference type="Proteomes" id="UP001231649"/>
    </source>
</evidence>
<accession>A0ACC2QQF6</accession>
<dbReference type="EMBL" id="CM056790">
    <property type="protein sequence ID" value="KAJ8723200.1"/>
    <property type="molecule type" value="Genomic_DNA"/>
</dbReference>
<reference evidence="1" key="1">
    <citation type="submission" date="2023-03" db="EMBL/GenBank/DDBJ databases">
        <title>Chromosome-level genomes of two armyworms, Mythimna separata and Mythimna loreyi, provide insights into the biosynthesis and reception of sex pheromones.</title>
        <authorList>
            <person name="Zhao H."/>
        </authorList>
    </citation>
    <scope>NUCLEOTIDE SEQUENCE</scope>
    <source>
        <strain evidence="1">BeijingLab</strain>
    </source>
</reference>